<evidence type="ECO:0000256" key="15">
    <source>
        <dbReference type="ARBA" id="ARBA00047899"/>
    </source>
</evidence>
<dbReference type="InterPro" id="IPR045272">
    <property type="entry name" value="ANXUR1/2-like"/>
</dbReference>
<evidence type="ECO:0000256" key="3">
    <source>
        <dbReference type="ARBA" id="ARBA00022475"/>
    </source>
</evidence>
<dbReference type="FunFam" id="1.10.510.10:FF:000058">
    <property type="entry name" value="Receptor-like protein kinase FERONIA"/>
    <property type="match status" value="1"/>
</dbReference>
<evidence type="ECO:0000256" key="1">
    <source>
        <dbReference type="ARBA" id="ARBA00004251"/>
    </source>
</evidence>
<evidence type="ECO:0000256" key="11">
    <source>
        <dbReference type="ARBA" id="ARBA00022989"/>
    </source>
</evidence>
<evidence type="ECO:0000256" key="7">
    <source>
        <dbReference type="ARBA" id="ARBA00022729"/>
    </source>
</evidence>
<dbReference type="InterPro" id="IPR001245">
    <property type="entry name" value="Ser-Thr/Tyr_kinase_cat_dom"/>
</dbReference>
<evidence type="ECO:0000313" key="22">
    <source>
        <dbReference type="Proteomes" id="UP000257109"/>
    </source>
</evidence>
<keyword evidence="12" id="KW-0472">Membrane</keyword>
<accession>A0A371GPJ9</accession>
<keyword evidence="7 19" id="KW-0732">Signal</keyword>
<dbReference type="InterPro" id="IPR024788">
    <property type="entry name" value="Malectin-like_Carb-bd_dom"/>
</dbReference>
<feature type="region of interest" description="Disordered" evidence="18">
    <location>
        <begin position="822"/>
        <end position="848"/>
    </location>
</feature>
<protein>
    <recommendedName>
        <fullName evidence="2">non-specific serine/threonine protein kinase</fullName>
        <ecNumber evidence="2">2.7.11.1</ecNumber>
    </recommendedName>
</protein>
<evidence type="ECO:0000256" key="19">
    <source>
        <dbReference type="SAM" id="SignalP"/>
    </source>
</evidence>
<feature type="non-terminal residue" evidence="21">
    <location>
        <position position="1"/>
    </location>
</feature>
<evidence type="ECO:0000259" key="20">
    <source>
        <dbReference type="PROSITE" id="PS50011"/>
    </source>
</evidence>
<comment type="catalytic activity">
    <reaction evidence="16">
        <text>L-seryl-[protein] + ATP = O-phospho-L-seryl-[protein] + ADP + H(+)</text>
        <dbReference type="Rhea" id="RHEA:17989"/>
        <dbReference type="Rhea" id="RHEA-COMP:9863"/>
        <dbReference type="Rhea" id="RHEA-COMP:11604"/>
        <dbReference type="ChEBI" id="CHEBI:15378"/>
        <dbReference type="ChEBI" id="CHEBI:29999"/>
        <dbReference type="ChEBI" id="CHEBI:30616"/>
        <dbReference type="ChEBI" id="CHEBI:83421"/>
        <dbReference type="ChEBI" id="CHEBI:456216"/>
        <dbReference type="EC" id="2.7.11.1"/>
    </reaction>
</comment>
<dbReference type="FunFam" id="3.30.200.20:FF:000039">
    <property type="entry name" value="receptor-like protein kinase FERONIA"/>
    <property type="match status" value="1"/>
</dbReference>
<proteinExistence type="predicted"/>
<evidence type="ECO:0000256" key="6">
    <source>
        <dbReference type="ARBA" id="ARBA00022692"/>
    </source>
</evidence>
<evidence type="ECO:0000256" key="10">
    <source>
        <dbReference type="ARBA" id="ARBA00022840"/>
    </source>
</evidence>
<keyword evidence="13" id="KW-0325">Glycoprotein</keyword>
<comment type="catalytic activity">
    <reaction evidence="15">
        <text>L-threonyl-[protein] + ATP = O-phospho-L-threonyl-[protein] + ADP + H(+)</text>
        <dbReference type="Rhea" id="RHEA:46608"/>
        <dbReference type="Rhea" id="RHEA-COMP:11060"/>
        <dbReference type="Rhea" id="RHEA-COMP:11605"/>
        <dbReference type="ChEBI" id="CHEBI:15378"/>
        <dbReference type="ChEBI" id="CHEBI:30013"/>
        <dbReference type="ChEBI" id="CHEBI:30616"/>
        <dbReference type="ChEBI" id="CHEBI:61977"/>
        <dbReference type="ChEBI" id="CHEBI:456216"/>
        <dbReference type="EC" id="2.7.11.1"/>
    </reaction>
</comment>
<dbReference type="PANTHER" id="PTHR34590:SF5">
    <property type="entry name" value="OS04G0586500 PROTEIN"/>
    <property type="match status" value="1"/>
</dbReference>
<keyword evidence="14" id="KW-0278">Fertilization</keyword>
<feature type="binding site" evidence="17">
    <location>
        <position position="547"/>
    </location>
    <ligand>
        <name>ATP</name>
        <dbReference type="ChEBI" id="CHEBI:30616"/>
    </ligand>
</feature>
<evidence type="ECO:0000256" key="5">
    <source>
        <dbReference type="ARBA" id="ARBA00022679"/>
    </source>
</evidence>
<dbReference type="InterPro" id="IPR000719">
    <property type="entry name" value="Prot_kinase_dom"/>
</dbReference>
<keyword evidence="9" id="KW-0418">Kinase</keyword>
<evidence type="ECO:0000313" key="21">
    <source>
        <dbReference type="EMBL" id="RDX92489.1"/>
    </source>
</evidence>
<evidence type="ECO:0000256" key="16">
    <source>
        <dbReference type="ARBA" id="ARBA00048679"/>
    </source>
</evidence>
<keyword evidence="22" id="KW-1185">Reference proteome</keyword>
<evidence type="ECO:0000256" key="14">
    <source>
        <dbReference type="ARBA" id="ARBA00023279"/>
    </source>
</evidence>
<dbReference type="Proteomes" id="UP000257109">
    <property type="component" value="Unassembled WGS sequence"/>
</dbReference>
<keyword evidence="8 17" id="KW-0547">Nucleotide-binding</keyword>
<evidence type="ECO:0000256" key="9">
    <source>
        <dbReference type="ARBA" id="ARBA00022777"/>
    </source>
</evidence>
<evidence type="ECO:0000256" key="13">
    <source>
        <dbReference type="ARBA" id="ARBA00023180"/>
    </source>
</evidence>
<dbReference type="EC" id="2.7.11.1" evidence="2"/>
<feature type="domain" description="Protein kinase" evidence="20">
    <location>
        <begin position="519"/>
        <end position="794"/>
    </location>
</feature>
<dbReference type="FunFam" id="2.60.120.430:FF:000007">
    <property type="entry name" value="FERONIA receptor-like kinase"/>
    <property type="match status" value="1"/>
</dbReference>
<dbReference type="GO" id="GO:0004714">
    <property type="term" value="F:transmembrane receptor protein tyrosine kinase activity"/>
    <property type="evidence" value="ECO:0007669"/>
    <property type="project" value="InterPro"/>
</dbReference>
<dbReference type="EMBL" id="QJKJ01004864">
    <property type="protein sequence ID" value="RDX92489.1"/>
    <property type="molecule type" value="Genomic_DNA"/>
</dbReference>
<evidence type="ECO:0000256" key="2">
    <source>
        <dbReference type="ARBA" id="ARBA00012513"/>
    </source>
</evidence>
<evidence type="ECO:0000256" key="12">
    <source>
        <dbReference type="ARBA" id="ARBA00023136"/>
    </source>
</evidence>
<dbReference type="InterPro" id="IPR011009">
    <property type="entry name" value="Kinase-like_dom_sf"/>
</dbReference>
<dbReference type="SUPFAM" id="SSF56112">
    <property type="entry name" value="Protein kinase-like (PK-like)"/>
    <property type="match status" value="1"/>
</dbReference>
<dbReference type="STRING" id="157652.A0A371GPJ9"/>
<name>A0A371GPJ9_MUCPR</name>
<dbReference type="CDD" id="cd14066">
    <property type="entry name" value="STKc_IRAK"/>
    <property type="match status" value="1"/>
</dbReference>
<reference evidence="21" key="1">
    <citation type="submission" date="2018-05" db="EMBL/GenBank/DDBJ databases">
        <title>Draft genome of Mucuna pruriens seed.</title>
        <authorList>
            <person name="Nnadi N.E."/>
            <person name="Vos R."/>
            <person name="Hasami M.H."/>
            <person name="Devisetty U.K."/>
            <person name="Aguiy J.C."/>
        </authorList>
    </citation>
    <scope>NUCLEOTIDE SEQUENCE [LARGE SCALE GENOMIC DNA]</scope>
    <source>
        <strain evidence="21">JCA_2017</strain>
    </source>
</reference>
<dbReference type="FunFam" id="2.60.120.430:FF:000003">
    <property type="entry name" value="FERONIA receptor-like kinase"/>
    <property type="match status" value="1"/>
</dbReference>
<dbReference type="Pfam" id="PF12819">
    <property type="entry name" value="Malectin_like"/>
    <property type="match status" value="1"/>
</dbReference>
<sequence length="1112" mass="124699">MMLPSAKGVLLFLVCFSVLLHGMHAAWNEQPGSLILGCGLDEGGANDVAGRQWSPDDKFLGAEAHSITFKASYQDPSLTSEVPYMSARLFTSETPYKFPVQPDKRYWLRLHFYPSLYGSFNPSDSFFSVTANGVTLLANFSASTTCEALSQAYIDREYSLAPLSSDTLTLTFKPSHGSFAYVNGIQLIQMPKLFDSAVLVGYDDQTMDVKSLNLQTMFRLNVGGQYISPTQDSGLTRMWYDDTPYLYGAATGVTNQATKNVRINYQTMPQYIAPVDVYSTSRSMGNDKDVNMGFNLTWIFQVDPNSMYLARLHFCDYYYSRVNEIVFNIFVNNQTAQAEADVIGWTGGKGVPTYKDYAIYVQDGEGDEMLWLALHPAPDTKPEYYDAILNGVEIFKLNDTDLSGPNPQLSKMLLKQQEEEENGFSNRKPYQRHIVIGGAAGGAAGVAFMAAVCVAVYRKKKKAPRSEGQTSWLPIYLSSHYSKSSSSGKSINSSNLSTMAQGLCRYFSLQEIKNATKSFDESNVIGVGGFGKVYKGVIDNGMKVAIKRSNPQSEQGVNEFQTEIEMLSKLRHKHLVSLIGFCEENNEMCLVYDYMALGTMREHLYKGNKPLSTLSWKQRLEICIGAARGLHYLHTGAKYTIIHRDVKTTNILLDENWAAKVSDFGLSKTGENMNEGHVSTVVKGSFGYLDPEYFRRQQLTEKSDVYSFGVVLFEALCARPVLNSNLPKEQVSLAEWALICKQKGTIEDIIDPCLKGKINPESLKKFVDTAEKCLSDHGTDRPSMNDLLWNLEFALNLQNNVEGGSTHSACVEESEFEDVSLGNSDMTKQYKNPSLGSEHDLSNDSSENQTEIFSQLGKQLRSFMEFKEIKPAILRWFKLTCNACENAVQNIERIVRTTVMPPSLSSKEMCKLQFCVISCHHVAVEGDKAPLPPKLYLPLRPAMLSGGFPLHGHEMNFLLPDERPSRTPWTTWQVRKLGLHSSFFLTPNQGIVQYHGPPEVETHDLNQRQTLQGQFQGLGNSLQPNLAANHHISQPFQKDQRCKELQQCSERSNSEHHHSGKSVVSWYYWPSMTLNQLLSQKLLQKELLCFLEKEEDPQRLLEGPILNSTPTS</sequence>
<dbReference type="SMART" id="SM00220">
    <property type="entry name" value="S_TKc"/>
    <property type="match status" value="1"/>
</dbReference>
<dbReference type="GO" id="GO:0005886">
    <property type="term" value="C:plasma membrane"/>
    <property type="evidence" value="ECO:0007669"/>
    <property type="project" value="UniProtKB-SubCell"/>
</dbReference>
<keyword evidence="11" id="KW-1133">Transmembrane helix</keyword>
<evidence type="ECO:0000256" key="8">
    <source>
        <dbReference type="ARBA" id="ARBA00022741"/>
    </source>
</evidence>
<dbReference type="GO" id="GO:0004674">
    <property type="term" value="F:protein serine/threonine kinase activity"/>
    <property type="evidence" value="ECO:0007669"/>
    <property type="project" value="UniProtKB-KW"/>
</dbReference>
<dbReference type="InterPro" id="IPR008271">
    <property type="entry name" value="Ser/Thr_kinase_AS"/>
</dbReference>
<dbReference type="InterPro" id="IPR017441">
    <property type="entry name" value="Protein_kinase_ATP_BS"/>
</dbReference>
<organism evidence="21 22">
    <name type="scientific">Mucuna pruriens</name>
    <name type="common">Velvet bean</name>
    <name type="synonym">Dolichos pruriens</name>
    <dbReference type="NCBI Taxonomy" id="157652"/>
    <lineage>
        <taxon>Eukaryota</taxon>
        <taxon>Viridiplantae</taxon>
        <taxon>Streptophyta</taxon>
        <taxon>Embryophyta</taxon>
        <taxon>Tracheophyta</taxon>
        <taxon>Spermatophyta</taxon>
        <taxon>Magnoliopsida</taxon>
        <taxon>eudicotyledons</taxon>
        <taxon>Gunneridae</taxon>
        <taxon>Pentapetalae</taxon>
        <taxon>rosids</taxon>
        <taxon>fabids</taxon>
        <taxon>Fabales</taxon>
        <taxon>Fabaceae</taxon>
        <taxon>Papilionoideae</taxon>
        <taxon>50 kb inversion clade</taxon>
        <taxon>NPAAA clade</taxon>
        <taxon>indigoferoid/millettioid clade</taxon>
        <taxon>Phaseoleae</taxon>
        <taxon>Mucuna</taxon>
    </lineage>
</organism>
<feature type="signal peptide" evidence="19">
    <location>
        <begin position="1"/>
        <end position="25"/>
    </location>
</feature>
<dbReference type="PROSITE" id="PS00107">
    <property type="entry name" value="PROTEIN_KINASE_ATP"/>
    <property type="match status" value="1"/>
</dbReference>
<keyword evidence="3" id="KW-1003">Cell membrane</keyword>
<comment type="caution">
    <text evidence="21">The sequence shown here is derived from an EMBL/GenBank/DDBJ whole genome shotgun (WGS) entry which is preliminary data.</text>
</comment>
<dbReference type="PROSITE" id="PS00108">
    <property type="entry name" value="PROTEIN_KINASE_ST"/>
    <property type="match status" value="1"/>
</dbReference>
<dbReference type="Gene3D" id="1.10.510.10">
    <property type="entry name" value="Transferase(Phosphotransferase) domain 1"/>
    <property type="match status" value="1"/>
</dbReference>
<keyword evidence="10 17" id="KW-0067">ATP-binding</keyword>
<evidence type="ECO:0000256" key="18">
    <source>
        <dbReference type="SAM" id="MobiDB-lite"/>
    </source>
</evidence>
<keyword evidence="5" id="KW-0808">Transferase</keyword>
<comment type="subcellular location">
    <subcellularLocation>
        <location evidence="1">Cell membrane</location>
        <topology evidence="1">Single-pass type I membrane protein</topology>
    </subcellularLocation>
</comment>
<evidence type="ECO:0000256" key="4">
    <source>
        <dbReference type="ARBA" id="ARBA00022527"/>
    </source>
</evidence>
<evidence type="ECO:0000256" key="17">
    <source>
        <dbReference type="PROSITE-ProRule" id="PRU10141"/>
    </source>
</evidence>
<keyword evidence="4" id="KW-0723">Serine/threonine-protein kinase</keyword>
<dbReference type="PANTHER" id="PTHR34590">
    <property type="entry name" value="OS03G0124300 PROTEIN-RELATED"/>
    <property type="match status" value="1"/>
</dbReference>
<dbReference type="PROSITE" id="PS50011">
    <property type="entry name" value="PROTEIN_KINASE_DOM"/>
    <property type="match status" value="1"/>
</dbReference>
<gene>
    <name evidence="21" type="primary">ANX1</name>
    <name evidence="21" type="ORF">CR513_25370</name>
</gene>
<feature type="compositionally biased region" description="Polar residues" evidence="18">
    <location>
        <begin position="822"/>
        <end position="835"/>
    </location>
</feature>
<dbReference type="GO" id="GO:0005524">
    <property type="term" value="F:ATP binding"/>
    <property type="evidence" value="ECO:0007669"/>
    <property type="project" value="UniProtKB-UniRule"/>
</dbReference>
<dbReference type="OrthoDB" id="1903759at2759"/>
<keyword evidence="6" id="KW-0812">Transmembrane</keyword>
<dbReference type="Gene3D" id="3.30.200.20">
    <property type="entry name" value="Phosphorylase Kinase, domain 1"/>
    <property type="match status" value="1"/>
</dbReference>
<feature type="chain" id="PRO_5016901469" description="non-specific serine/threonine protein kinase" evidence="19">
    <location>
        <begin position="26"/>
        <end position="1112"/>
    </location>
</feature>
<dbReference type="AlphaFoldDB" id="A0A371GPJ9"/>
<dbReference type="Pfam" id="PF07714">
    <property type="entry name" value="PK_Tyr_Ser-Thr"/>
    <property type="match status" value="1"/>
</dbReference>
<dbReference type="Gene3D" id="2.60.120.430">
    <property type="entry name" value="Galactose-binding lectin"/>
    <property type="match status" value="2"/>
</dbReference>